<evidence type="ECO:0000256" key="3">
    <source>
        <dbReference type="ARBA" id="ARBA00022517"/>
    </source>
</evidence>
<dbReference type="Proteomes" id="UP000294404">
    <property type="component" value="Chromosome"/>
</dbReference>
<evidence type="ECO:0000313" key="13">
    <source>
        <dbReference type="Proteomes" id="UP000294404"/>
    </source>
</evidence>
<evidence type="ECO:0000256" key="5">
    <source>
        <dbReference type="ARBA" id="ARBA00022741"/>
    </source>
</evidence>
<comment type="function">
    <text evidence="8 9">GTPase that plays an essential role in the late steps of ribosome biogenesis.</text>
</comment>
<dbReference type="HAMAP" id="MF_00195">
    <property type="entry name" value="GTPase_Der"/>
    <property type="match status" value="1"/>
</dbReference>
<dbReference type="InterPro" id="IPR005225">
    <property type="entry name" value="Small_GTP-bd"/>
</dbReference>
<dbReference type="PANTHER" id="PTHR43834">
    <property type="entry name" value="GTPASE DER"/>
    <property type="match status" value="1"/>
</dbReference>
<reference evidence="12 13" key="1">
    <citation type="submission" date="2019-02" db="EMBL/GenBank/DDBJ databases">
        <authorList>
            <person name="Manzano-Marin A."/>
            <person name="Manzano-Marin A."/>
        </authorList>
    </citation>
    <scope>NUCLEOTIDE SEQUENCE [LARGE SCALE GENOMIC DNA]</scope>
    <source>
        <strain evidence="12 13">BuCicuneomaculata</strain>
    </source>
</reference>
<dbReference type="InterPro" id="IPR006073">
    <property type="entry name" value="GTP-bd"/>
</dbReference>
<proteinExistence type="inferred from homology"/>
<dbReference type="Pfam" id="PF01926">
    <property type="entry name" value="MMR_HSR1"/>
    <property type="match status" value="2"/>
</dbReference>
<feature type="binding site" evidence="8">
    <location>
        <begin position="198"/>
        <end position="205"/>
    </location>
    <ligand>
        <name>GTP</name>
        <dbReference type="ChEBI" id="CHEBI:37565"/>
        <label>2</label>
    </ligand>
</feature>
<keyword evidence="3 8" id="KW-0690">Ribosome biogenesis</keyword>
<feature type="binding site" evidence="8">
    <location>
        <begin position="310"/>
        <end position="313"/>
    </location>
    <ligand>
        <name>GTP</name>
        <dbReference type="ChEBI" id="CHEBI:37565"/>
        <label>2</label>
    </ligand>
</feature>
<feature type="domain" description="G" evidence="10">
    <location>
        <begin position="193"/>
        <end position="311"/>
    </location>
</feature>
<feature type="binding site" evidence="8">
    <location>
        <begin position="245"/>
        <end position="249"/>
    </location>
    <ligand>
        <name>GTP</name>
        <dbReference type="ChEBI" id="CHEBI:37565"/>
        <label>2</label>
    </ligand>
</feature>
<dbReference type="PANTHER" id="PTHR43834:SF6">
    <property type="entry name" value="GTPASE DER"/>
    <property type="match status" value="1"/>
</dbReference>
<name>A0A451CZ48_9GAMM</name>
<evidence type="ECO:0000256" key="1">
    <source>
        <dbReference type="ARBA" id="ARBA00008279"/>
    </source>
</evidence>
<dbReference type="EMBL" id="LR217695">
    <property type="protein sequence ID" value="VFP78424.1"/>
    <property type="molecule type" value="Genomic_DNA"/>
</dbReference>
<evidence type="ECO:0000256" key="8">
    <source>
        <dbReference type="HAMAP-Rule" id="MF_00195"/>
    </source>
</evidence>
<keyword evidence="6 8" id="KW-0342">GTP-binding</keyword>
<evidence type="ECO:0000256" key="2">
    <source>
        <dbReference type="ARBA" id="ARBA00020953"/>
    </source>
</evidence>
<dbReference type="InterPro" id="IPR016484">
    <property type="entry name" value="GTPase_Der"/>
</dbReference>
<evidence type="ECO:0000259" key="10">
    <source>
        <dbReference type="Pfam" id="PF01926"/>
    </source>
</evidence>
<organism evidence="12 13">
    <name type="scientific">Buchnera aphidicola</name>
    <name type="common">Cinara cuneomaculata</name>
    <dbReference type="NCBI Taxonomy" id="1660040"/>
    <lineage>
        <taxon>Bacteria</taxon>
        <taxon>Pseudomonadati</taxon>
        <taxon>Pseudomonadota</taxon>
        <taxon>Gammaproteobacteria</taxon>
        <taxon>Enterobacterales</taxon>
        <taxon>Erwiniaceae</taxon>
        <taxon>Buchnera</taxon>
    </lineage>
</organism>
<evidence type="ECO:0000259" key="11">
    <source>
        <dbReference type="Pfam" id="PF14714"/>
    </source>
</evidence>
<evidence type="ECO:0000256" key="9">
    <source>
        <dbReference type="RuleBase" id="RU004481"/>
    </source>
</evidence>
<dbReference type="GO" id="GO:0042254">
    <property type="term" value="P:ribosome biogenesis"/>
    <property type="evidence" value="ECO:0007669"/>
    <property type="project" value="UniProtKB-KW"/>
</dbReference>
<dbReference type="Pfam" id="PF14714">
    <property type="entry name" value="KH_dom-like"/>
    <property type="match status" value="1"/>
</dbReference>
<dbReference type="InterPro" id="IPR027417">
    <property type="entry name" value="P-loop_NTPase"/>
</dbReference>
<feature type="binding site" evidence="8">
    <location>
        <begin position="123"/>
        <end position="126"/>
    </location>
    <ligand>
        <name>GTP</name>
        <dbReference type="ChEBI" id="CHEBI:37565"/>
        <label>1</label>
    </ligand>
</feature>
<dbReference type="Gene3D" id="3.40.50.300">
    <property type="entry name" value="P-loop containing nucleotide triphosphate hydrolases"/>
    <property type="match status" value="2"/>
</dbReference>
<protein>
    <recommendedName>
        <fullName evidence="2 8">GTPase Der</fullName>
    </recommendedName>
    <alternativeName>
        <fullName evidence="7 8">GTP-binding protein EngA</fullName>
    </alternativeName>
</protein>
<comment type="subunit">
    <text evidence="8">Associates with the 50S ribosomal subunit.</text>
</comment>
<dbReference type="RefSeq" id="WP_154027760.1">
    <property type="nucleotide sequence ID" value="NZ_LR217695.1"/>
</dbReference>
<evidence type="ECO:0000256" key="4">
    <source>
        <dbReference type="ARBA" id="ARBA00022737"/>
    </source>
</evidence>
<sequence>MIPKIALIGKPNVGKSSLFNLLVRSNCALISNISKTTRDLNYGYFLIKKYKFCIIDTAGIDFLYKRIKKKNIDIQSYQKTKIAIQQSNFIIFIVDAYTGITESDYFILQKIRKSNKPVILLINKIDRINTYDKIIDFFNFGIKNIYKISITHHIGISGFLKKIYCFWKTINCKNLYKVQCICNKNVNSNIKIKICLIGKPNVGKSTILNKLLKYDRMITSSVPGTTRDLITESVVHNNIEYIFTDTAGIQKKNKKKTFIEYISEKKSVDVIKFNQIVIVVIDAYIGICSRDLSIINIIVNSGYPFFILFNKWDLISFNKKKIMKSIIFNRLKFIKNIIILYISALREIGLKRIFRQINLIYKESLKNFSASYLTNIINKATKNHPLSTGVTGKVIRLKYAHCVQKNPILIVVHGTRTQYITSTYKKYLMRFLQKELHIPNTPIKIFFKNNINPYINN</sequence>
<dbReference type="OrthoDB" id="9805918at2"/>
<accession>A0A451CZ48</accession>
<evidence type="ECO:0000256" key="7">
    <source>
        <dbReference type="ARBA" id="ARBA00032345"/>
    </source>
</evidence>
<dbReference type="InterPro" id="IPR015946">
    <property type="entry name" value="KH_dom-like_a/b"/>
</dbReference>
<feature type="binding site" evidence="8">
    <location>
        <begin position="9"/>
        <end position="16"/>
    </location>
    <ligand>
        <name>GTP</name>
        <dbReference type="ChEBI" id="CHEBI:37565"/>
        <label>1</label>
    </ligand>
</feature>
<dbReference type="PIRSF" id="PIRSF006485">
    <property type="entry name" value="GTP-binding_EngA"/>
    <property type="match status" value="1"/>
</dbReference>
<feature type="domain" description="GTPase Der C-terminal KH-domain-like" evidence="11">
    <location>
        <begin position="370"/>
        <end position="448"/>
    </location>
</feature>
<dbReference type="SUPFAM" id="SSF52540">
    <property type="entry name" value="P-loop containing nucleoside triphosphate hydrolases"/>
    <property type="match status" value="2"/>
</dbReference>
<comment type="similarity">
    <text evidence="1 8 9">Belongs to the TRAFAC class TrmE-Era-EngA-EngB-Septin-like GTPase superfamily. EngA (Der) GTPase family.</text>
</comment>
<dbReference type="GO" id="GO:0005525">
    <property type="term" value="F:GTP binding"/>
    <property type="evidence" value="ECO:0007669"/>
    <property type="project" value="UniProtKB-UniRule"/>
</dbReference>
<dbReference type="NCBIfam" id="TIGR00231">
    <property type="entry name" value="small_GTP"/>
    <property type="match status" value="2"/>
</dbReference>
<evidence type="ECO:0000256" key="6">
    <source>
        <dbReference type="ARBA" id="ARBA00023134"/>
    </source>
</evidence>
<keyword evidence="5 8" id="KW-0547">Nucleotide-binding</keyword>
<dbReference type="NCBIfam" id="TIGR03594">
    <property type="entry name" value="GTPase_EngA"/>
    <property type="match status" value="1"/>
</dbReference>
<dbReference type="Gene3D" id="3.30.300.20">
    <property type="match status" value="1"/>
</dbReference>
<evidence type="ECO:0000313" key="12">
    <source>
        <dbReference type="EMBL" id="VFP78424.1"/>
    </source>
</evidence>
<keyword evidence="4 9" id="KW-0677">Repeat</keyword>
<gene>
    <name evidence="8 12" type="primary">der</name>
    <name evidence="12" type="ORF">BUCICUMA2628_406</name>
</gene>
<dbReference type="AlphaFoldDB" id="A0A451CZ48"/>
<feature type="binding site" evidence="8">
    <location>
        <begin position="56"/>
        <end position="60"/>
    </location>
    <ligand>
        <name>GTP</name>
        <dbReference type="ChEBI" id="CHEBI:37565"/>
        <label>1</label>
    </ligand>
</feature>
<dbReference type="InterPro" id="IPR032859">
    <property type="entry name" value="KH_dom-like"/>
</dbReference>
<feature type="domain" description="G" evidence="10">
    <location>
        <begin position="4"/>
        <end position="124"/>
    </location>
</feature>